<keyword evidence="4" id="KW-1185">Reference proteome</keyword>
<dbReference type="Gene3D" id="1.10.357.40">
    <property type="entry name" value="YbiA-like"/>
    <property type="match status" value="1"/>
</dbReference>
<evidence type="ECO:0000256" key="1">
    <source>
        <dbReference type="SAM" id="MobiDB-lite"/>
    </source>
</evidence>
<dbReference type="SUPFAM" id="SSF143990">
    <property type="entry name" value="YbiA-like"/>
    <property type="match status" value="1"/>
</dbReference>
<evidence type="ECO:0000313" key="3">
    <source>
        <dbReference type="EMBL" id="TVY20496.1"/>
    </source>
</evidence>
<dbReference type="CDD" id="cd15457">
    <property type="entry name" value="NADAR"/>
    <property type="match status" value="1"/>
</dbReference>
<dbReference type="InterPro" id="IPR012816">
    <property type="entry name" value="NADAR"/>
</dbReference>
<evidence type="ECO:0000259" key="2">
    <source>
        <dbReference type="Pfam" id="PF08719"/>
    </source>
</evidence>
<sequence>MAHWEPPNHHGQQGQDLGSAAPTDAPALVPVASPVRESLVNNSHSEVVEPNTSESDHSKAPLASPQQEPKSSPALIGHGEQELVSKGDIVPPVDNAVDPIEFPLRTPQMANDKGKAPAGSTCFSKGIFSNFLQMTFKDTVGNEWKSGEQYFQMGKCVHFKDEDSIQKMLKADTPKKAKDIGNKVKGFEQQSWDLVKRQYMADTLYHKFRGEPGMVKELLATGSSLIIETRDDVVWGSGHNKADTLKLKISEWKGSNLLGEELMLLRDYFLSKGDEFTQLPEEGDIREAGQLADEPMIFRDKCWHVLDFDVSKWDVIANDDECAEDFRAKNVRISGALALYESIKVQTCDGDEGEDEGAELTPELVYSAIDRQWRQLNPRKKKFPAVFGQDEMALALSDLSNKATKWMLVVVSRNRQDPEAFEAIRRGPGSDQEGENVFVRYFRKTRDGPERWEGMRLKVTVQQEGDVIDPTGGFDWDLDVDGSYDGKGGEDD</sequence>
<feature type="domain" description="NADAR" evidence="2">
    <location>
        <begin position="124"/>
        <end position="267"/>
    </location>
</feature>
<dbReference type="OrthoDB" id="206452at2759"/>
<dbReference type="AlphaFoldDB" id="A0A8T9BMA7"/>
<protein>
    <submittedName>
        <fullName evidence="3">N-glycosidase</fullName>
    </submittedName>
</protein>
<dbReference type="NCBIfam" id="TIGR02464">
    <property type="entry name" value="ribofla_fusion"/>
    <property type="match status" value="1"/>
</dbReference>
<dbReference type="EMBL" id="QGMF01000053">
    <property type="protein sequence ID" value="TVY20496.1"/>
    <property type="molecule type" value="Genomic_DNA"/>
</dbReference>
<dbReference type="Proteomes" id="UP000469559">
    <property type="component" value="Unassembled WGS sequence"/>
</dbReference>
<feature type="region of interest" description="Disordered" evidence="1">
    <location>
        <begin position="1"/>
        <end position="74"/>
    </location>
</feature>
<proteinExistence type="predicted"/>
<gene>
    <name evidence="3" type="ORF">LARI1_G002490</name>
</gene>
<reference evidence="3 4" key="1">
    <citation type="submission" date="2018-05" db="EMBL/GenBank/DDBJ databases">
        <title>Whole genome sequencing for identification of molecular markers to develop diagnostic detection tools for the regulated plant pathogen Lachnellula willkommii.</title>
        <authorList>
            <person name="Giroux E."/>
            <person name="Bilodeau G."/>
        </authorList>
    </citation>
    <scope>NUCLEOTIDE SEQUENCE [LARGE SCALE GENOMIC DNA]</scope>
    <source>
        <strain evidence="3 4">CBS 203.66</strain>
    </source>
</reference>
<name>A0A8T9BMA7_9HELO</name>
<comment type="caution">
    <text evidence="3">The sequence shown here is derived from an EMBL/GenBank/DDBJ whole genome shotgun (WGS) entry which is preliminary data.</text>
</comment>
<organism evidence="3 4">
    <name type="scientific">Lachnellula arida</name>
    <dbReference type="NCBI Taxonomy" id="1316785"/>
    <lineage>
        <taxon>Eukaryota</taxon>
        <taxon>Fungi</taxon>
        <taxon>Dikarya</taxon>
        <taxon>Ascomycota</taxon>
        <taxon>Pezizomycotina</taxon>
        <taxon>Leotiomycetes</taxon>
        <taxon>Helotiales</taxon>
        <taxon>Lachnaceae</taxon>
        <taxon>Lachnellula</taxon>
    </lineage>
</organism>
<feature type="compositionally biased region" description="Polar residues" evidence="1">
    <location>
        <begin position="39"/>
        <end position="53"/>
    </location>
</feature>
<dbReference type="Pfam" id="PF08719">
    <property type="entry name" value="NADAR"/>
    <property type="match status" value="1"/>
</dbReference>
<accession>A0A8T9BMA7</accession>
<evidence type="ECO:0000313" key="4">
    <source>
        <dbReference type="Proteomes" id="UP000469559"/>
    </source>
</evidence>
<dbReference type="InterPro" id="IPR037238">
    <property type="entry name" value="YbiA-like_sf"/>
</dbReference>